<dbReference type="InterPro" id="IPR053320">
    <property type="entry name" value="Protein_DD3-3_O-glyco"/>
</dbReference>
<dbReference type="Proteomes" id="UP001217089">
    <property type="component" value="Unassembled WGS sequence"/>
</dbReference>
<feature type="non-terminal residue" evidence="2">
    <location>
        <position position="807"/>
    </location>
</feature>
<gene>
    <name evidence="2" type="ORF">KUTeg_021099</name>
</gene>
<dbReference type="PANTHER" id="PTHR35170:SF1">
    <property type="entry name" value="PROTEIN DD3-3"/>
    <property type="match status" value="1"/>
</dbReference>
<keyword evidence="1" id="KW-0812">Transmembrane</keyword>
<name>A0ABQ9EEY5_TEGGR</name>
<keyword evidence="3" id="KW-1185">Reference proteome</keyword>
<reference evidence="2 3" key="1">
    <citation type="submission" date="2022-12" db="EMBL/GenBank/DDBJ databases">
        <title>Chromosome-level genome of Tegillarca granosa.</title>
        <authorList>
            <person name="Kim J."/>
        </authorList>
    </citation>
    <scope>NUCLEOTIDE SEQUENCE [LARGE SCALE GENOMIC DNA]</scope>
    <source>
        <strain evidence="2">Teg-2019</strain>
        <tissue evidence="2">Adductor muscle</tissue>
    </source>
</reference>
<feature type="transmembrane region" description="Helical" evidence="1">
    <location>
        <begin position="38"/>
        <end position="58"/>
    </location>
</feature>
<comment type="caution">
    <text evidence="2">The sequence shown here is derived from an EMBL/GenBank/DDBJ whole genome shotgun (WGS) entry which is preliminary data.</text>
</comment>
<evidence type="ECO:0000313" key="3">
    <source>
        <dbReference type="Proteomes" id="UP001217089"/>
    </source>
</evidence>
<sequence>RSKKTSARCERALPEVQVTQVIVQNLPGQQEVMVNFHFTVHVYVFAFLMSYVIGDIYLHNPRTNQHSCKNPNSHCELIVQYMCDDSVRDGASIKTIPFDNNQCANFNCNTDKEYGMNENYQHYLSCKTRERNKGLFTADQNLNNRNRAINTRQNPNGQRYAYECPEEKDYYPYWHSSPWKDIVVMTNDVTRCMYYQKESQNVKSRWGCVIPEETLEQIKNDGRYIVPNNKAACEAFRYPKGDEDGVKGVWTEFPAHNIAAPECRETEFSRDNHLGNGVGLNPNVYNWTVPNLNSEHCVLRMRYNISTEDYDGWNTTVAQNNLDLSKKYGFPNQDAAEDRGYEFQNNPDVKVFGDADFVLELAVNTAQYGRTFQDRSFSFAVRPLPENLEGAVIHNLNVRGKRGNIVQVYPAVEYDYVPNQLQVGLGDYVHIQWTGSNTNNPNNDGNGQARTDRNNLLVLASQNYPEGNGVAYNPGPKYGHYGNNYPMNLNNVTFLGLSRTDIESLAIMSPGHFGGEISQLDDAGTYFQFGTQKSDKNWEHTILCAHVTNDFSNRDQKGKIEAYEYPIKFQALGWMAVVEVEQGDFTELHKLRLENDFVALYPETELTTEGKTITMKIKLNTDKDVSIYRSTTDNLHSWVEMDAEVNNGMASFQTSHGGVYVATTSSNIAFIVGIVVGCVVIAIIVIATVVYFKRNPGKWQKMKNKMHYAERSMQDKITQFISCISNIYIKKTKENEFFTSKTLITEFTLLINTHNYIPFSYLCIIHRYSIFSLASRLVDKAYYTFEILNIIGGENQITYIFKMKHIY</sequence>
<dbReference type="PANTHER" id="PTHR35170">
    <property type="entry name" value="PROTEIN DD3-3"/>
    <property type="match status" value="1"/>
</dbReference>
<feature type="non-terminal residue" evidence="2">
    <location>
        <position position="1"/>
    </location>
</feature>
<evidence type="ECO:0000256" key="1">
    <source>
        <dbReference type="SAM" id="Phobius"/>
    </source>
</evidence>
<keyword evidence="1" id="KW-1133">Transmembrane helix</keyword>
<evidence type="ECO:0000313" key="2">
    <source>
        <dbReference type="EMBL" id="KAJ8302112.1"/>
    </source>
</evidence>
<accession>A0ABQ9EEY5</accession>
<dbReference type="EMBL" id="JARBDR010000918">
    <property type="protein sequence ID" value="KAJ8302112.1"/>
    <property type="molecule type" value="Genomic_DNA"/>
</dbReference>
<keyword evidence="1" id="KW-0472">Membrane</keyword>
<feature type="transmembrane region" description="Helical" evidence="1">
    <location>
        <begin position="668"/>
        <end position="692"/>
    </location>
</feature>
<evidence type="ECO:0008006" key="4">
    <source>
        <dbReference type="Google" id="ProtNLM"/>
    </source>
</evidence>
<protein>
    <recommendedName>
        <fullName evidence="4">Protein DD3-3</fullName>
    </recommendedName>
</protein>
<organism evidence="2 3">
    <name type="scientific">Tegillarca granosa</name>
    <name type="common">Malaysian cockle</name>
    <name type="synonym">Anadara granosa</name>
    <dbReference type="NCBI Taxonomy" id="220873"/>
    <lineage>
        <taxon>Eukaryota</taxon>
        <taxon>Metazoa</taxon>
        <taxon>Spiralia</taxon>
        <taxon>Lophotrochozoa</taxon>
        <taxon>Mollusca</taxon>
        <taxon>Bivalvia</taxon>
        <taxon>Autobranchia</taxon>
        <taxon>Pteriomorphia</taxon>
        <taxon>Arcoida</taxon>
        <taxon>Arcoidea</taxon>
        <taxon>Arcidae</taxon>
        <taxon>Tegillarca</taxon>
    </lineage>
</organism>
<proteinExistence type="predicted"/>